<dbReference type="PANTHER" id="PTHR36155">
    <property type="entry name" value="BLL5354 PROTEIN"/>
    <property type="match status" value="1"/>
</dbReference>
<protein>
    <recommendedName>
        <fullName evidence="3">Adenosine monophosphate-protein transferase</fullName>
    </recommendedName>
</protein>
<gene>
    <name evidence="1" type="ORF">A994_04055</name>
</gene>
<dbReference type="InterPro" id="IPR036902">
    <property type="entry name" value="Ta1353-like_sf"/>
</dbReference>
<reference evidence="1 2" key="1">
    <citation type="journal article" date="2012" name="J. Bacteriol.">
        <title>Draft genome sequence of Methanobacterium formicicum DSM 3637, an archaebacterium isolated from the methane producer amoeba Pelomyxa palustris.</title>
        <authorList>
            <person name="Gutierrez G."/>
        </authorList>
    </citation>
    <scope>NUCLEOTIDE SEQUENCE [LARGE SCALE GENOMIC DNA]</scope>
    <source>
        <strain evidence="2">DSM 3637 / PP1</strain>
    </source>
</reference>
<proteinExistence type="predicted"/>
<comment type="caution">
    <text evidence="1">The sequence shown here is derived from an EMBL/GenBank/DDBJ whole genome shotgun (WGS) entry which is preliminary data.</text>
</comment>
<keyword evidence="2" id="KW-1185">Reference proteome</keyword>
<dbReference type="EMBL" id="AMPO01000003">
    <property type="protein sequence ID" value="EKF86097.1"/>
    <property type="molecule type" value="Genomic_DNA"/>
</dbReference>
<dbReference type="AlphaFoldDB" id="K2R4E6"/>
<name>K2R4E6_METFP</name>
<sequence length="160" mass="17455">MDIKMVNLEAPADCNLILGQSHFIKTVEDLYEAIVNTVPQAEFGLAFGEASGDCLVRTAGNNSDLEKLAGEKMLELSCGHSFLIFLANAFPLNLTQRIKDVPEVVNLFCATANPVQVLIVETEQGRGIIGVVDGFKPQAIETEEDVAGRKKFLRDIGYKL</sequence>
<dbReference type="SUPFAM" id="SSF103165">
    <property type="entry name" value="Ta1353-like"/>
    <property type="match status" value="1"/>
</dbReference>
<evidence type="ECO:0000313" key="1">
    <source>
        <dbReference type="EMBL" id="EKF86097.1"/>
    </source>
</evidence>
<dbReference type="InterPro" id="IPR007153">
    <property type="entry name" value="Adenosine_kinase"/>
</dbReference>
<dbReference type="PANTHER" id="PTHR36155:SF1">
    <property type="entry name" value="BLL5354 PROTEIN"/>
    <property type="match status" value="1"/>
</dbReference>
<accession>K2R4E6</accession>
<evidence type="ECO:0008006" key="3">
    <source>
        <dbReference type="Google" id="ProtNLM"/>
    </source>
</evidence>
<dbReference type="PATRIC" id="fig|1204725.3.peg.813"/>
<organism evidence="1 2">
    <name type="scientific">Methanobacterium formicicum (strain DSM 3637 / PP1)</name>
    <dbReference type="NCBI Taxonomy" id="1204725"/>
    <lineage>
        <taxon>Archaea</taxon>
        <taxon>Methanobacteriati</taxon>
        <taxon>Methanobacteriota</taxon>
        <taxon>Methanomada group</taxon>
        <taxon>Methanobacteria</taxon>
        <taxon>Methanobacteriales</taxon>
        <taxon>Methanobacteriaceae</taxon>
        <taxon>Methanobacterium</taxon>
    </lineage>
</organism>
<dbReference type="Proteomes" id="UP000007360">
    <property type="component" value="Unassembled WGS sequence"/>
</dbReference>
<evidence type="ECO:0000313" key="2">
    <source>
        <dbReference type="Proteomes" id="UP000007360"/>
    </source>
</evidence>
<dbReference type="Pfam" id="PF04008">
    <property type="entry name" value="Adenosine_kin"/>
    <property type="match status" value="1"/>
</dbReference>
<dbReference type="Gene3D" id="3.40.1520.10">
    <property type="entry name" value="Ta1353-like"/>
    <property type="match status" value="1"/>
</dbReference>